<protein>
    <submittedName>
        <fullName evidence="1">Uncharacterized protein</fullName>
    </submittedName>
</protein>
<dbReference type="Proteomes" id="UP000799429">
    <property type="component" value="Unassembled WGS sequence"/>
</dbReference>
<reference evidence="1" key="1">
    <citation type="journal article" date="2020" name="Stud. Mycol.">
        <title>101 Dothideomycetes genomes: a test case for predicting lifestyles and emergence of pathogens.</title>
        <authorList>
            <person name="Haridas S."/>
            <person name="Albert R."/>
            <person name="Binder M."/>
            <person name="Bloem J."/>
            <person name="Labutti K."/>
            <person name="Salamov A."/>
            <person name="Andreopoulos B."/>
            <person name="Baker S."/>
            <person name="Barry K."/>
            <person name="Bills G."/>
            <person name="Bluhm B."/>
            <person name="Cannon C."/>
            <person name="Castanera R."/>
            <person name="Culley D."/>
            <person name="Daum C."/>
            <person name="Ezra D."/>
            <person name="Gonzalez J."/>
            <person name="Henrissat B."/>
            <person name="Kuo A."/>
            <person name="Liang C."/>
            <person name="Lipzen A."/>
            <person name="Lutzoni F."/>
            <person name="Magnuson J."/>
            <person name="Mondo S."/>
            <person name="Nolan M."/>
            <person name="Ohm R."/>
            <person name="Pangilinan J."/>
            <person name="Park H.-J."/>
            <person name="Ramirez L."/>
            <person name="Alfaro M."/>
            <person name="Sun H."/>
            <person name="Tritt A."/>
            <person name="Yoshinaga Y."/>
            <person name="Zwiers L.-H."/>
            <person name="Turgeon B."/>
            <person name="Goodwin S."/>
            <person name="Spatafora J."/>
            <person name="Crous P."/>
            <person name="Grigoriev I."/>
        </authorList>
    </citation>
    <scope>NUCLEOTIDE SEQUENCE</scope>
    <source>
        <strain evidence="1">CBS 101060</strain>
    </source>
</reference>
<dbReference type="EMBL" id="MU006094">
    <property type="protein sequence ID" value="KAF2839809.1"/>
    <property type="molecule type" value="Genomic_DNA"/>
</dbReference>
<dbReference type="AlphaFoldDB" id="A0A9P4SCD6"/>
<organism evidence="1 2">
    <name type="scientific">Patellaria atrata CBS 101060</name>
    <dbReference type="NCBI Taxonomy" id="1346257"/>
    <lineage>
        <taxon>Eukaryota</taxon>
        <taxon>Fungi</taxon>
        <taxon>Dikarya</taxon>
        <taxon>Ascomycota</taxon>
        <taxon>Pezizomycotina</taxon>
        <taxon>Dothideomycetes</taxon>
        <taxon>Dothideomycetes incertae sedis</taxon>
        <taxon>Patellariales</taxon>
        <taxon>Patellariaceae</taxon>
        <taxon>Patellaria</taxon>
    </lineage>
</organism>
<evidence type="ECO:0000313" key="1">
    <source>
        <dbReference type="EMBL" id="KAF2839809.1"/>
    </source>
</evidence>
<accession>A0A9P4SCD6</accession>
<comment type="caution">
    <text evidence="1">The sequence shown here is derived from an EMBL/GenBank/DDBJ whole genome shotgun (WGS) entry which is preliminary data.</text>
</comment>
<sequence length="69" mass="7718">MLASGLAGASARLTLSENRGEELHAIERILSCRPSVEQLWQAISDPATRRLTDTRPLMKHILVKLELPR</sequence>
<keyword evidence="2" id="KW-1185">Reference proteome</keyword>
<gene>
    <name evidence="1" type="ORF">M501DRAFT_1003263</name>
</gene>
<proteinExistence type="predicted"/>
<name>A0A9P4SCD6_9PEZI</name>
<evidence type="ECO:0000313" key="2">
    <source>
        <dbReference type="Proteomes" id="UP000799429"/>
    </source>
</evidence>